<reference evidence="1" key="1">
    <citation type="submission" date="2023-11" db="EMBL/GenBank/DDBJ databases">
        <authorList>
            <person name="Poullet M."/>
        </authorList>
    </citation>
    <scope>NUCLEOTIDE SEQUENCE</scope>
    <source>
        <strain evidence="1">E1834</strain>
    </source>
</reference>
<dbReference type="Proteomes" id="UP001497535">
    <property type="component" value="Unassembled WGS sequence"/>
</dbReference>
<accession>A0ACB0XVQ5</accession>
<evidence type="ECO:0000313" key="2">
    <source>
        <dbReference type="Proteomes" id="UP001497535"/>
    </source>
</evidence>
<comment type="caution">
    <text evidence="1">The sequence shown here is derived from an EMBL/GenBank/DDBJ whole genome shotgun (WGS) entry which is preliminary data.</text>
</comment>
<protein>
    <submittedName>
        <fullName evidence="1">Uncharacterized protein</fullName>
    </submittedName>
</protein>
<name>A0ACB0XVQ5_MELEN</name>
<gene>
    <name evidence="1" type="ORF">MENTE1834_LOCUS4079</name>
</gene>
<sequence>MLCDSDGGNELLKKRSVHDPRIQHQCMTLREKALNPGKPVELSYEDKRALLQMLEPPKHLLEKSKHVISTMKGEFSLQLQTNKSVSFQNSDGNVATTAENQIEVSQTTGDNVNRLKPILNALIEEKKKLENERQRIQYEEVDNETI</sequence>
<proteinExistence type="predicted"/>
<dbReference type="EMBL" id="CAVMJV010000003">
    <property type="protein sequence ID" value="CAK5019225.1"/>
    <property type="molecule type" value="Genomic_DNA"/>
</dbReference>
<keyword evidence="2" id="KW-1185">Reference proteome</keyword>
<evidence type="ECO:0000313" key="1">
    <source>
        <dbReference type="EMBL" id="CAK5019225.1"/>
    </source>
</evidence>
<organism evidence="1 2">
    <name type="scientific">Meloidogyne enterolobii</name>
    <name type="common">Root-knot nematode worm</name>
    <name type="synonym">Meloidogyne mayaguensis</name>
    <dbReference type="NCBI Taxonomy" id="390850"/>
    <lineage>
        <taxon>Eukaryota</taxon>
        <taxon>Metazoa</taxon>
        <taxon>Ecdysozoa</taxon>
        <taxon>Nematoda</taxon>
        <taxon>Chromadorea</taxon>
        <taxon>Rhabditida</taxon>
        <taxon>Tylenchina</taxon>
        <taxon>Tylenchomorpha</taxon>
        <taxon>Tylenchoidea</taxon>
        <taxon>Meloidogynidae</taxon>
        <taxon>Meloidogyninae</taxon>
        <taxon>Meloidogyne</taxon>
    </lineage>
</organism>